<evidence type="ECO:0000256" key="1">
    <source>
        <dbReference type="PROSITE-ProRule" id="PRU00175"/>
    </source>
</evidence>
<feature type="domain" description="RING-type" evidence="3">
    <location>
        <begin position="383"/>
        <end position="433"/>
    </location>
</feature>
<keyword evidence="1" id="KW-0863">Zinc-finger</keyword>
<dbReference type="Proteomes" id="UP000683925">
    <property type="component" value="Unassembled WGS sequence"/>
</dbReference>
<dbReference type="PROSITE" id="PS50089">
    <property type="entry name" value="ZF_RING_2"/>
    <property type="match status" value="1"/>
</dbReference>
<sequence>MKLAIYEVGFLPPFVKRQFQELPPFSQMQFLGKNLISTFFIALLDYFMAQNKSQSMETLAKPRRNYKKEDNQKIAQQIYNLRIGNISVKEFFIFLKNIDIYNNKGQQLLEEFCELQELRFSASNQKITIESIAKLFSIQVNLLGQYPMGQTSKQRIFLFSQTDGYYLIKQTSPLIQYISQAGQQCNMCYKKVDNYFINSNCLHINCRKCLFEKIKKVNANSNNQVVQCNNSCKEKILIKDAESYLNVELKLEALRQQQDQQLNLQRSQQFTNDNSKGYGHSTEVLDKSQKPIQQNKPIEQLEQQCDFCFQPSTKQLYVNKQCSHRFCIDCFKQRITSKGQKCVVESCEIIIDDFLFQQRLQLGDDISRIQKVVQTQKSQLAKCTKCNNETQISRLYKDKRCKHLTCFSCIHLHVEMQIQKRPNTQNFTCPSCNNIYGDDFDEFYEQQQLSQLEERMKYEEQFQKEEEERELKELQALKQQQEKQIIPEKVTQYPSRFINYKQQQQVDQNEKSVNSLSGNDQVSQSTQEYKIQKDFKQFEQGECTMCFTSFSEYNLRQEIDCTKHKIGVCCSIKFLQCPQCEQKNRNSTITRIKPKLFLQTCVQKLELMDQSGIYNSSTIQFSNVYADDQTRLNSRANLGQSQIKSQQRNSTTDAQIFRSQAPQSKVVGVYGAGYKY</sequence>
<keyword evidence="1" id="KW-0479">Metal-binding</keyword>
<dbReference type="InterPro" id="IPR001841">
    <property type="entry name" value="Znf_RING"/>
</dbReference>
<evidence type="ECO:0000256" key="2">
    <source>
        <dbReference type="SAM" id="Coils"/>
    </source>
</evidence>
<evidence type="ECO:0000259" key="3">
    <source>
        <dbReference type="PROSITE" id="PS50089"/>
    </source>
</evidence>
<protein>
    <recommendedName>
        <fullName evidence="3">RING-type domain-containing protein</fullName>
    </recommendedName>
</protein>
<keyword evidence="1" id="KW-0862">Zinc</keyword>
<dbReference type="AlphaFoldDB" id="A0A8S1V2I8"/>
<comment type="caution">
    <text evidence="4">The sequence shown here is derived from an EMBL/GenBank/DDBJ whole genome shotgun (WGS) entry which is preliminary data.</text>
</comment>
<evidence type="ECO:0000313" key="4">
    <source>
        <dbReference type="EMBL" id="CAD8170737.1"/>
    </source>
</evidence>
<organism evidence="4 5">
    <name type="scientific">Paramecium octaurelia</name>
    <dbReference type="NCBI Taxonomy" id="43137"/>
    <lineage>
        <taxon>Eukaryota</taxon>
        <taxon>Sar</taxon>
        <taxon>Alveolata</taxon>
        <taxon>Ciliophora</taxon>
        <taxon>Intramacronucleata</taxon>
        <taxon>Oligohymenophorea</taxon>
        <taxon>Peniculida</taxon>
        <taxon>Parameciidae</taxon>
        <taxon>Paramecium</taxon>
    </lineage>
</organism>
<dbReference type="EMBL" id="CAJJDP010000056">
    <property type="protein sequence ID" value="CAD8170737.1"/>
    <property type="molecule type" value="Genomic_DNA"/>
</dbReference>
<accession>A0A8S1V2I8</accession>
<evidence type="ECO:0000313" key="5">
    <source>
        <dbReference type="Proteomes" id="UP000683925"/>
    </source>
</evidence>
<gene>
    <name evidence="4" type="ORF">POCTA_138.1.T0570028</name>
</gene>
<dbReference type="OrthoDB" id="10009520at2759"/>
<dbReference type="SMART" id="SM00184">
    <property type="entry name" value="RING"/>
    <property type="match status" value="3"/>
</dbReference>
<feature type="coiled-coil region" evidence="2">
    <location>
        <begin position="455"/>
        <end position="484"/>
    </location>
</feature>
<proteinExistence type="predicted"/>
<dbReference type="OMA" id="FEQGECT"/>
<name>A0A8S1V2I8_PAROT</name>
<keyword evidence="5" id="KW-1185">Reference proteome</keyword>
<reference evidence="4" key="1">
    <citation type="submission" date="2021-01" db="EMBL/GenBank/DDBJ databases">
        <authorList>
            <consortium name="Genoscope - CEA"/>
            <person name="William W."/>
        </authorList>
    </citation>
    <scope>NUCLEOTIDE SEQUENCE</scope>
</reference>
<keyword evidence="2" id="KW-0175">Coiled coil</keyword>
<dbReference type="GO" id="GO:0008270">
    <property type="term" value="F:zinc ion binding"/>
    <property type="evidence" value="ECO:0007669"/>
    <property type="project" value="UniProtKB-KW"/>
</dbReference>